<feature type="binding site" evidence="7">
    <location>
        <position position="65"/>
    </location>
    <ligand>
        <name>Zn(2+)</name>
        <dbReference type="ChEBI" id="CHEBI:29105"/>
        <label>2</label>
    </ligand>
</feature>
<comment type="subunit">
    <text evidence="7">Monomer.</text>
</comment>
<protein>
    <recommendedName>
        <fullName evidence="7">Hydroxyacylglutathione hydrolase</fullName>
        <ecNumber evidence="7">3.1.2.6</ecNumber>
    </recommendedName>
    <alternativeName>
        <fullName evidence="7">Glyoxalase II</fullName>
        <shortName evidence="7">Glx II</shortName>
    </alternativeName>
</protein>
<comment type="similarity">
    <text evidence="3 7">Belongs to the metallo-beta-lactamase superfamily. Glyoxalase II family.</text>
</comment>
<evidence type="ECO:0000313" key="9">
    <source>
        <dbReference type="EMBL" id="KYO49457.1"/>
    </source>
</evidence>
<dbReference type="InterPro" id="IPR001018">
    <property type="entry name" value="Beta-lactamase_class-B_CS"/>
</dbReference>
<reference evidence="9 10" key="1">
    <citation type="submission" date="2015-12" db="EMBL/GenBank/DDBJ databases">
        <title>Genome sequence of Tistrella mobilis MCCC 1A02139.</title>
        <authorList>
            <person name="Lu L."/>
            <person name="Lai Q."/>
            <person name="Shao Z."/>
            <person name="Qian P."/>
        </authorList>
    </citation>
    <scope>NUCLEOTIDE SEQUENCE [LARGE SCALE GENOMIC DNA]</scope>
    <source>
        <strain evidence="9 10">MCCC 1A02139</strain>
    </source>
</reference>
<dbReference type="GO" id="GO:0008800">
    <property type="term" value="F:beta-lactamase activity"/>
    <property type="evidence" value="ECO:0007669"/>
    <property type="project" value="InterPro"/>
</dbReference>
<evidence type="ECO:0000256" key="4">
    <source>
        <dbReference type="ARBA" id="ARBA00022723"/>
    </source>
</evidence>
<dbReference type="SUPFAM" id="SSF56281">
    <property type="entry name" value="Metallo-hydrolase/oxidoreductase"/>
    <property type="match status" value="1"/>
</dbReference>
<comment type="caution">
    <text evidence="9">The sequence shown here is derived from an EMBL/GenBank/DDBJ whole genome shotgun (WGS) entry which is preliminary data.</text>
</comment>
<dbReference type="InterPro" id="IPR035680">
    <property type="entry name" value="Clx_II_MBL"/>
</dbReference>
<feature type="binding site" evidence="7">
    <location>
        <position position="62"/>
    </location>
    <ligand>
        <name>Zn(2+)</name>
        <dbReference type="ChEBI" id="CHEBI:29105"/>
        <label>1</label>
    </ligand>
</feature>
<keyword evidence="6 7" id="KW-0862">Zinc</keyword>
<dbReference type="Proteomes" id="UP000075787">
    <property type="component" value="Unassembled WGS sequence"/>
</dbReference>
<dbReference type="Pfam" id="PF16123">
    <property type="entry name" value="HAGH_C"/>
    <property type="match status" value="1"/>
</dbReference>
<dbReference type="RefSeq" id="WP_062770212.1">
    <property type="nucleotide sequence ID" value="NZ_CP121027.1"/>
</dbReference>
<feature type="binding site" evidence="7">
    <location>
        <position position="64"/>
    </location>
    <ligand>
        <name>Zn(2+)</name>
        <dbReference type="ChEBI" id="CHEBI:29105"/>
        <label>2</label>
    </ligand>
</feature>
<dbReference type="GO" id="GO:0017001">
    <property type="term" value="P:antibiotic catabolic process"/>
    <property type="evidence" value="ECO:0007669"/>
    <property type="project" value="InterPro"/>
</dbReference>
<dbReference type="PIRSF" id="PIRSF005457">
    <property type="entry name" value="Glx"/>
    <property type="match status" value="1"/>
</dbReference>
<dbReference type="UniPathway" id="UPA00619">
    <property type="reaction ID" value="UER00676"/>
</dbReference>
<evidence type="ECO:0000256" key="1">
    <source>
        <dbReference type="ARBA" id="ARBA00001623"/>
    </source>
</evidence>
<keyword evidence="4 7" id="KW-0479">Metal-binding</keyword>
<dbReference type="GO" id="GO:0019243">
    <property type="term" value="P:methylglyoxal catabolic process to D-lactate via S-lactoyl-glutathione"/>
    <property type="evidence" value="ECO:0007669"/>
    <property type="project" value="UniProtKB-UniRule"/>
</dbReference>
<feature type="binding site" evidence="7">
    <location>
        <position position="60"/>
    </location>
    <ligand>
        <name>Zn(2+)</name>
        <dbReference type="ChEBI" id="CHEBI:29105"/>
        <label>1</label>
    </ligand>
</feature>
<dbReference type="NCBIfam" id="TIGR03413">
    <property type="entry name" value="GSH_gloB"/>
    <property type="match status" value="1"/>
</dbReference>
<evidence type="ECO:0000256" key="7">
    <source>
        <dbReference type="HAMAP-Rule" id="MF_01374"/>
    </source>
</evidence>
<comment type="pathway">
    <text evidence="2 7">Secondary metabolite metabolism; methylglyoxal degradation; (R)-lactate from methylglyoxal: step 2/2.</text>
</comment>
<evidence type="ECO:0000256" key="2">
    <source>
        <dbReference type="ARBA" id="ARBA00004963"/>
    </source>
</evidence>
<evidence type="ECO:0000256" key="6">
    <source>
        <dbReference type="ARBA" id="ARBA00022833"/>
    </source>
</evidence>
<evidence type="ECO:0000313" key="10">
    <source>
        <dbReference type="Proteomes" id="UP000075787"/>
    </source>
</evidence>
<dbReference type="GO" id="GO:0008270">
    <property type="term" value="F:zinc ion binding"/>
    <property type="evidence" value="ECO:0007669"/>
    <property type="project" value="InterPro"/>
</dbReference>
<sequence>MIRIDVERIPCLSDNYVWMIKVDDDDQPTATAIVDPAEVGPVVAALERAGRQPTHILNTHHHGDHVGGNLELKARYGLTIVGPAADRARIPGIDIALAQDEAYDLGGAVARVLDVPGHTSGHIAWYFERHGALFCGDTLFALGCGRVFEGTMPQMWQSLLKLRDLPDDTTVYCAHEYTLSNARFARGIDPSNPALAVRAEAVARAREEGRATVPSRLGDEKETNPFLRADDPVLAAAMGLAGRPAEDVFAAIRSAKDRA</sequence>
<dbReference type="InterPro" id="IPR032282">
    <property type="entry name" value="HAGH_C"/>
</dbReference>
<name>A0A162JLX6_9PROT</name>
<dbReference type="OrthoDB" id="9802248at2"/>
<dbReference type="InterPro" id="IPR050110">
    <property type="entry name" value="Glyoxalase_II_hydrolase"/>
</dbReference>
<dbReference type="PROSITE" id="PS00743">
    <property type="entry name" value="BETA_LACTAMASE_B_1"/>
    <property type="match status" value="1"/>
</dbReference>
<dbReference type="Pfam" id="PF00753">
    <property type="entry name" value="Lactamase_B"/>
    <property type="match status" value="1"/>
</dbReference>
<dbReference type="PANTHER" id="PTHR43705">
    <property type="entry name" value="HYDROXYACYLGLUTATHIONE HYDROLASE"/>
    <property type="match status" value="1"/>
</dbReference>
<comment type="function">
    <text evidence="7">Thiolesterase that catalyzes the hydrolysis of S-D-lactoyl-glutathione to form glutathione and D-lactic acid.</text>
</comment>
<dbReference type="EMBL" id="LPZR01000227">
    <property type="protein sequence ID" value="KYO49457.1"/>
    <property type="molecule type" value="Genomic_DNA"/>
</dbReference>
<accession>A0A162JLX6</accession>
<dbReference type="EC" id="3.1.2.6" evidence="7"/>
<evidence type="ECO:0000259" key="8">
    <source>
        <dbReference type="SMART" id="SM00849"/>
    </source>
</evidence>
<dbReference type="InterPro" id="IPR001279">
    <property type="entry name" value="Metallo-B-lactamas"/>
</dbReference>
<dbReference type="SMART" id="SM00849">
    <property type="entry name" value="Lactamase_B"/>
    <property type="match status" value="1"/>
</dbReference>
<dbReference type="GeneID" id="97239966"/>
<dbReference type="Gene3D" id="3.60.15.10">
    <property type="entry name" value="Ribonuclease Z/Hydroxyacylglutathione hydrolase-like"/>
    <property type="match status" value="1"/>
</dbReference>
<feature type="binding site" evidence="7">
    <location>
        <position position="175"/>
    </location>
    <ligand>
        <name>Zn(2+)</name>
        <dbReference type="ChEBI" id="CHEBI:29105"/>
        <label>2</label>
    </ligand>
</feature>
<keyword evidence="5 7" id="KW-0378">Hydrolase</keyword>
<comment type="catalytic activity">
    <reaction evidence="1 7">
        <text>an S-(2-hydroxyacyl)glutathione + H2O = a 2-hydroxy carboxylate + glutathione + H(+)</text>
        <dbReference type="Rhea" id="RHEA:21864"/>
        <dbReference type="ChEBI" id="CHEBI:15377"/>
        <dbReference type="ChEBI" id="CHEBI:15378"/>
        <dbReference type="ChEBI" id="CHEBI:57925"/>
        <dbReference type="ChEBI" id="CHEBI:58896"/>
        <dbReference type="ChEBI" id="CHEBI:71261"/>
        <dbReference type="EC" id="3.1.2.6"/>
    </reaction>
</comment>
<feature type="binding site" evidence="7">
    <location>
        <position position="137"/>
    </location>
    <ligand>
        <name>Zn(2+)</name>
        <dbReference type="ChEBI" id="CHEBI:29105"/>
        <label>2</label>
    </ligand>
</feature>
<dbReference type="AlphaFoldDB" id="A0A162JLX6"/>
<dbReference type="PANTHER" id="PTHR43705:SF1">
    <property type="entry name" value="HYDROXYACYLGLUTATHIONE HYDROLASE GLOB"/>
    <property type="match status" value="1"/>
</dbReference>
<dbReference type="InterPro" id="IPR017782">
    <property type="entry name" value="Hydroxyacylglutathione_Hdrlase"/>
</dbReference>
<evidence type="ECO:0000256" key="5">
    <source>
        <dbReference type="ARBA" id="ARBA00022801"/>
    </source>
</evidence>
<feature type="domain" description="Metallo-beta-lactamase" evidence="8">
    <location>
        <begin position="14"/>
        <end position="175"/>
    </location>
</feature>
<feature type="binding site" evidence="7">
    <location>
        <position position="137"/>
    </location>
    <ligand>
        <name>Zn(2+)</name>
        <dbReference type="ChEBI" id="CHEBI:29105"/>
        <label>1</label>
    </ligand>
</feature>
<dbReference type="CDD" id="cd07723">
    <property type="entry name" value="hydroxyacylglutathione_hydrolase_MBL-fold"/>
    <property type="match status" value="1"/>
</dbReference>
<evidence type="ECO:0000256" key="3">
    <source>
        <dbReference type="ARBA" id="ARBA00006759"/>
    </source>
</evidence>
<gene>
    <name evidence="7" type="primary">gloB</name>
    <name evidence="9" type="ORF">AUP44_17495</name>
</gene>
<proteinExistence type="inferred from homology"/>
<comment type="cofactor">
    <cofactor evidence="7">
        <name>Zn(2+)</name>
        <dbReference type="ChEBI" id="CHEBI:29105"/>
    </cofactor>
    <text evidence="7">Binds 2 Zn(2+) ions per subunit.</text>
</comment>
<organism evidence="9 10">
    <name type="scientific">Tistrella mobilis</name>
    <dbReference type="NCBI Taxonomy" id="171437"/>
    <lineage>
        <taxon>Bacteria</taxon>
        <taxon>Pseudomonadati</taxon>
        <taxon>Pseudomonadota</taxon>
        <taxon>Alphaproteobacteria</taxon>
        <taxon>Geminicoccales</taxon>
        <taxon>Geminicoccaceae</taxon>
        <taxon>Tistrella</taxon>
    </lineage>
</organism>
<feature type="binding site" evidence="7">
    <location>
        <position position="118"/>
    </location>
    <ligand>
        <name>Zn(2+)</name>
        <dbReference type="ChEBI" id="CHEBI:29105"/>
        <label>1</label>
    </ligand>
</feature>
<dbReference type="GO" id="GO:0004416">
    <property type="term" value="F:hydroxyacylglutathione hydrolase activity"/>
    <property type="evidence" value="ECO:0007669"/>
    <property type="project" value="UniProtKB-UniRule"/>
</dbReference>
<dbReference type="HAMAP" id="MF_01374">
    <property type="entry name" value="Glyoxalase_2"/>
    <property type="match status" value="1"/>
</dbReference>
<dbReference type="InterPro" id="IPR036866">
    <property type="entry name" value="RibonucZ/Hydroxyglut_hydro"/>
</dbReference>